<gene>
    <name evidence="2" type="ORF">QLX08_009837</name>
</gene>
<reference evidence="2 3" key="1">
    <citation type="submission" date="2024-05" db="EMBL/GenBank/DDBJ databases">
        <title>The nuclear and mitochondrial genome assemblies of Tetragonisca angustula (Apidae: Meliponini), a tiny yet remarkable pollinator in the Neotropics.</title>
        <authorList>
            <person name="Ferrari R."/>
            <person name="Ricardo P.C."/>
            <person name="Dias F.C."/>
            <person name="Araujo N.S."/>
            <person name="Soares D.O."/>
            <person name="Zhou Q.-S."/>
            <person name="Zhu C.-D."/>
            <person name="Coutinho L."/>
            <person name="Airas M.C."/>
            <person name="Batista T.M."/>
        </authorList>
    </citation>
    <scope>NUCLEOTIDE SEQUENCE [LARGE SCALE GENOMIC DNA]</scope>
    <source>
        <strain evidence="2">ASF017062</strain>
        <tissue evidence="2">Abdomen</tissue>
    </source>
</reference>
<dbReference type="AlphaFoldDB" id="A0AAW0ZFD6"/>
<comment type="caution">
    <text evidence="2">The sequence shown here is derived from an EMBL/GenBank/DDBJ whole genome shotgun (WGS) entry which is preliminary data.</text>
</comment>
<evidence type="ECO:0000313" key="3">
    <source>
        <dbReference type="Proteomes" id="UP001432146"/>
    </source>
</evidence>
<dbReference type="EMBL" id="JAWNGG020000231">
    <property type="protein sequence ID" value="KAK9296029.1"/>
    <property type="molecule type" value="Genomic_DNA"/>
</dbReference>
<accession>A0AAW0ZFD6</accession>
<evidence type="ECO:0000313" key="2">
    <source>
        <dbReference type="EMBL" id="KAK9296029.1"/>
    </source>
</evidence>
<sequence length="80" mass="8950">MGMLDTVARCSTPAGPSPDGQSTEQANVTRQNLVGWSATARDAMKLKLEFFGNLFSKVTTDLWLRSQYHIRQKNSSKFAR</sequence>
<feature type="compositionally biased region" description="Polar residues" evidence="1">
    <location>
        <begin position="19"/>
        <end position="28"/>
    </location>
</feature>
<evidence type="ECO:0000256" key="1">
    <source>
        <dbReference type="SAM" id="MobiDB-lite"/>
    </source>
</evidence>
<proteinExistence type="predicted"/>
<name>A0AAW0ZFD6_9HYME</name>
<protein>
    <submittedName>
        <fullName evidence="2">Uncharacterized protein</fullName>
    </submittedName>
</protein>
<organism evidence="2 3">
    <name type="scientific">Tetragonisca angustula</name>
    <dbReference type="NCBI Taxonomy" id="166442"/>
    <lineage>
        <taxon>Eukaryota</taxon>
        <taxon>Metazoa</taxon>
        <taxon>Ecdysozoa</taxon>
        <taxon>Arthropoda</taxon>
        <taxon>Hexapoda</taxon>
        <taxon>Insecta</taxon>
        <taxon>Pterygota</taxon>
        <taxon>Neoptera</taxon>
        <taxon>Endopterygota</taxon>
        <taxon>Hymenoptera</taxon>
        <taxon>Apocrita</taxon>
        <taxon>Aculeata</taxon>
        <taxon>Apoidea</taxon>
        <taxon>Anthophila</taxon>
        <taxon>Apidae</taxon>
        <taxon>Tetragonisca</taxon>
    </lineage>
</organism>
<dbReference type="Proteomes" id="UP001432146">
    <property type="component" value="Unassembled WGS sequence"/>
</dbReference>
<keyword evidence="3" id="KW-1185">Reference proteome</keyword>
<feature type="region of interest" description="Disordered" evidence="1">
    <location>
        <begin position="1"/>
        <end position="28"/>
    </location>
</feature>